<name>C5LNB2_PERM5</name>
<dbReference type="AlphaFoldDB" id="C5LNB2"/>
<gene>
    <name evidence="2" type="ORF">Pmar_PMAR015533</name>
</gene>
<dbReference type="OrthoDB" id="6752380at2759"/>
<dbReference type="PROSITE" id="PS50994">
    <property type="entry name" value="INTEGRASE"/>
    <property type="match status" value="1"/>
</dbReference>
<dbReference type="Proteomes" id="UP000007800">
    <property type="component" value="Unassembled WGS sequence"/>
</dbReference>
<dbReference type="GO" id="GO:0015074">
    <property type="term" value="P:DNA integration"/>
    <property type="evidence" value="ECO:0007669"/>
    <property type="project" value="InterPro"/>
</dbReference>
<dbReference type="InterPro" id="IPR001584">
    <property type="entry name" value="Integrase_cat-core"/>
</dbReference>
<organism evidence="3">
    <name type="scientific">Perkinsus marinus (strain ATCC 50983 / TXsc)</name>
    <dbReference type="NCBI Taxonomy" id="423536"/>
    <lineage>
        <taxon>Eukaryota</taxon>
        <taxon>Sar</taxon>
        <taxon>Alveolata</taxon>
        <taxon>Perkinsozoa</taxon>
        <taxon>Perkinsea</taxon>
        <taxon>Perkinsida</taxon>
        <taxon>Perkinsidae</taxon>
        <taxon>Perkinsus</taxon>
    </lineage>
</organism>
<dbReference type="GO" id="GO:0003676">
    <property type="term" value="F:nucleic acid binding"/>
    <property type="evidence" value="ECO:0007669"/>
    <property type="project" value="InterPro"/>
</dbReference>
<keyword evidence="3" id="KW-1185">Reference proteome</keyword>
<dbReference type="InterPro" id="IPR050951">
    <property type="entry name" value="Retrovirus_Pol_polyprotein"/>
</dbReference>
<dbReference type="PANTHER" id="PTHR37984:SF5">
    <property type="entry name" value="PROTEIN NYNRIN-LIKE"/>
    <property type="match status" value="1"/>
</dbReference>
<dbReference type="RefSeq" id="XP_002769073.1">
    <property type="nucleotide sequence ID" value="XM_002769027.1"/>
</dbReference>
<evidence type="ECO:0000313" key="3">
    <source>
        <dbReference type="Proteomes" id="UP000007800"/>
    </source>
</evidence>
<dbReference type="InterPro" id="IPR012337">
    <property type="entry name" value="RNaseH-like_sf"/>
</dbReference>
<accession>C5LNB2</accession>
<dbReference type="EMBL" id="GG683749">
    <property type="protein sequence ID" value="EER01791.1"/>
    <property type="molecule type" value="Genomic_DNA"/>
</dbReference>
<evidence type="ECO:0000259" key="1">
    <source>
        <dbReference type="PROSITE" id="PS50994"/>
    </source>
</evidence>
<dbReference type="InParanoid" id="C5LNB2"/>
<evidence type="ECO:0000313" key="2">
    <source>
        <dbReference type="EMBL" id="EER01791.1"/>
    </source>
</evidence>
<dbReference type="SUPFAM" id="SSF53098">
    <property type="entry name" value="Ribonuclease H-like"/>
    <property type="match status" value="1"/>
</dbReference>
<dbReference type="Gene3D" id="3.30.420.10">
    <property type="entry name" value="Ribonuclease H-like superfamily/Ribonuclease H"/>
    <property type="match status" value="1"/>
</dbReference>
<protein>
    <submittedName>
        <fullName evidence="2">Gag/pol/env polyprotein, putative</fullName>
    </submittedName>
</protein>
<dbReference type="GeneID" id="9040373"/>
<reference evidence="2 3" key="1">
    <citation type="submission" date="2008-07" db="EMBL/GenBank/DDBJ databases">
        <authorList>
            <person name="El-Sayed N."/>
            <person name="Caler E."/>
            <person name="Inman J."/>
            <person name="Amedeo P."/>
            <person name="Hass B."/>
            <person name="Wortman J."/>
        </authorList>
    </citation>
    <scope>NUCLEOTIDE SEQUENCE [LARGE SCALE GENOMIC DNA]</scope>
    <source>
        <strain evidence="3">ATCC 50983 / TXsc</strain>
    </source>
</reference>
<sequence length="283" mass="32156">MRKEVVTFKCTACTIGKKYHAPKTWSKLPHPRGSLTHLAIDFTGPYENTAYPYAVTITCLHSRFFRVYPIISPSTIAACSALEDWARSYGMYPRIIMHDNDKAFQLQFTSWCMQRNIVQAAVPLHAPESNSAIERHHRTFHDGLRACIASTGVLDWTAHYDRVVNRINHAPNSTTKTAPYDVLFKVQHHCPLRNDYKALDSFVYPFPPDHSPRFQQGSVVARRSERAGKLDPAYEGHYEVLEEVRPDVFSIRRIGGTGVNSVPIQLKADRLKLLPGLPRVQKS</sequence>
<dbReference type="PANTHER" id="PTHR37984">
    <property type="entry name" value="PROTEIN CBG26694"/>
    <property type="match status" value="1"/>
</dbReference>
<dbReference type="InterPro" id="IPR036397">
    <property type="entry name" value="RNaseH_sf"/>
</dbReference>
<feature type="domain" description="Integrase catalytic" evidence="1">
    <location>
        <begin position="27"/>
        <end position="187"/>
    </location>
</feature>
<proteinExistence type="predicted"/>